<evidence type="ECO:0000256" key="1">
    <source>
        <dbReference type="SAM" id="MobiDB-lite"/>
    </source>
</evidence>
<proteinExistence type="predicted"/>
<protein>
    <submittedName>
        <fullName evidence="2">Uncharacterized protein</fullName>
    </submittedName>
</protein>
<reference evidence="2" key="2">
    <citation type="submission" date="2015-03" db="EMBL/GenBank/DDBJ databases">
        <authorList>
            <person name="Chow C.-E.T."/>
            <person name="Winget D.M."/>
            <person name="White R.A.III."/>
            <person name="Hallam S.J."/>
            <person name="Suttle C.A."/>
        </authorList>
    </citation>
    <scope>NUCLEOTIDE SEQUENCE</scope>
    <source>
        <strain evidence="2">Anoxic2_5</strain>
    </source>
</reference>
<accession>A0A0F7L5E3</accession>
<sequence>MNPFHPSSGDHLRRSQVSRPAGRCVGWSWRHRGSPAGGEGVRMPSAPSGDGEVEVNRDAQPALTDDLGGRGTTDAGTAST</sequence>
<reference evidence="2" key="1">
    <citation type="journal article" date="2015" name="Front. Microbiol.">
        <title>Combining genomic sequencing methods to explore viral diversity and reveal potential virus-host interactions.</title>
        <authorList>
            <person name="Chow C.E."/>
            <person name="Winget D.M."/>
            <person name="White R.A.III."/>
            <person name="Hallam S.J."/>
            <person name="Suttle C.A."/>
        </authorList>
    </citation>
    <scope>NUCLEOTIDE SEQUENCE</scope>
    <source>
        <strain evidence="2">Anoxic2_5</strain>
    </source>
</reference>
<dbReference type="EMBL" id="KR029589">
    <property type="protein sequence ID" value="AKH47135.1"/>
    <property type="molecule type" value="Genomic_DNA"/>
</dbReference>
<name>A0A0F7L5E3_9VIRU</name>
<feature type="region of interest" description="Disordered" evidence="1">
    <location>
        <begin position="1"/>
        <end position="80"/>
    </location>
</feature>
<evidence type="ECO:0000313" key="2">
    <source>
        <dbReference type="EMBL" id="AKH47135.1"/>
    </source>
</evidence>
<organism evidence="2">
    <name type="scientific">uncultured marine virus</name>
    <dbReference type="NCBI Taxonomy" id="186617"/>
    <lineage>
        <taxon>Viruses</taxon>
        <taxon>environmental samples</taxon>
    </lineage>
</organism>